<dbReference type="Proteomes" id="UP000030653">
    <property type="component" value="Unassembled WGS sequence"/>
</dbReference>
<name>M5FXA9_DACPD</name>
<accession>M5FXA9</accession>
<feature type="region of interest" description="Disordered" evidence="1">
    <location>
        <begin position="112"/>
        <end position="139"/>
    </location>
</feature>
<dbReference type="EMBL" id="JH795867">
    <property type="protein sequence ID" value="EJU00405.1"/>
    <property type="molecule type" value="Genomic_DNA"/>
</dbReference>
<gene>
    <name evidence="2" type="ORF">DACRYDRAFT_100935</name>
</gene>
<dbReference type="GeneID" id="63682565"/>
<dbReference type="OrthoDB" id="2505473at2759"/>
<feature type="compositionally biased region" description="Basic and acidic residues" evidence="1">
    <location>
        <begin position="61"/>
        <end position="73"/>
    </location>
</feature>
<sequence length="214" mass="24040">MSFLPDTNTAAPDLGRGRGRGRGTNRGKALRARGRRALRAADWRGTASGRGEEEADEEREEREAFMARFESRELGSNLARYEESKEADEKEEAEEVDLTAFIERQRLGDGKVAEEGGEEGIDESLAHVPTGQSKNGKVKAGVITWDEEMEEMWRENRKAEAVRDLKTRFKGSKRRESGRRGARGDPAWALEGTECVEQEGCKHDDEHFLDDLIS</sequence>
<dbReference type="OMA" id="EEMEEMW"/>
<organism evidence="2 3">
    <name type="scientific">Dacryopinax primogenitus (strain DJM 731)</name>
    <name type="common">Brown rot fungus</name>
    <dbReference type="NCBI Taxonomy" id="1858805"/>
    <lineage>
        <taxon>Eukaryota</taxon>
        <taxon>Fungi</taxon>
        <taxon>Dikarya</taxon>
        <taxon>Basidiomycota</taxon>
        <taxon>Agaricomycotina</taxon>
        <taxon>Dacrymycetes</taxon>
        <taxon>Dacrymycetales</taxon>
        <taxon>Dacrymycetaceae</taxon>
        <taxon>Dacryopinax</taxon>
    </lineage>
</organism>
<dbReference type="RefSeq" id="XP_040627302.1">
    <property type="nucleotide sequence ID" value="XM_040767503.1"/>
</dbReference>
<dbReference type="HOGENOM" id="CLU_1288864_0_0_1"/>
<reference evidence="2 3" key="1">
    <citation type="journal article" date="2012" name="Science">
        <title>The Paleozoic origin of enzymatic lignin decomposition reconstructed from 31 fungal genomes.</title>
        <authorList>
            <person name="Floudas D."/>
            <person name="Binder M."/>
            <person name="Riley R."/>
            <person name="Barry K."/>
            <person name="Blanchette R.A."/>
            <person name="Henrissat B."/>
            <person name="Martinez A.T."/>
            <person name="Otillar R."/>
            <person name="Spatafora J.W."/>
            <person name="Yadav J.S."/>
            <person name="Aerts A."/>
            <person name="Benoit I."/>
            <person name="Boyd A."/>
            <person name="Carlson A."/>
            <person name="Copeland A."/>
            <person name="Coutinho P.M."/>
            <person name="de Vries R.P."/>
            <person name="Ferreira P."/>
            <person name="Findley K."/>
            <person name="Foster B."/>
            <person name="Gaskell J."/>
            <person name="Glotzer D."/>
            <person name="Gorecki P."/>
            <person name="Heitman J."/>
            <person name="Hesse C."/>
            <person name="Hori C."/>
            <person name="Igarashi K."/>
            <person name="Jurgens J.A."/>
            <person name="Kallen N."/>
            <person name="Kersten P."/>
            <person name="Kohler A."/>
            <person name="Kuees U."/>
            <person name="Kumar T.K.A."/>
            <person name="Kuo A."/>
            <person name="LaButti K."/>
            <person name="Larrondo L.F."/>
            <person name="Lindquist E."/>
            <person name="Ling A."/>
            <person name="Lombard V."/>
            <person name="Lucas S."/>
            <person name="Lundell T."/>
            <person name="Martin R."/>
            <person name="McLaughlin D.J."/>
            <person name="Morgenstern I."/>
            <person name="Morin E."/>
            <person name="Murat C."/>
            <person name="Nagy L.G."/>
            <person name="Nolan M."/>
            <person name="Ohm R.A."/>
            <person name="Patyshakuliyeva A."/>
            <person name="Rokas A."/>
            <person name="Ruiz-Duenas F.J."/>
            <person name="Sabat G."/>
            <person name="Salamov A."/>
            <person name="Samejima M."/>
            <person name="Schmutz J."/>
            <person name="Slot J.C."/>
            <person name="St John F."/>
            <person name="Stenlid J."/>
            <person name="Sun H."/>
            <person name="Sun S."/>
            <person name="Syed K."/>
            <person name="Tsang A."/>
            <person name="Wiebenga A."/>
            <person name="Young D."/>
            <person name="Pisabarro A."/>
            <person name="Eastwood D.C."/>
            <person name="Martin F."/>
            <person name="Cullen D."/>
            <person name="Grigoriev I.V."/>
            <person name="Hibbett D.S."/>
        </authorList>
    </citation>
    <scope>NUCLEOTIDE SEQUENCE [LARGE SCALE GENOMIC DNA]</scope>
    <source>
        <strain evidence="2 3">DJM-731 SS1</strain>
    </source>
</reference>
<keyword evidence="3" id="KW-1185">Reference proteome</keyword>
<feature type="region of interest" description="Disordered" evidence="1">
    <location>
        <begin position="1"/>
        <end position="97"/>
    </location>
</feature>
<feature type="compositionally biased region" description="Polar residues" evidence="1">
    <location>
        <begin position="1"/>
        <end position="10"/>
    </location>
</feature>
<evidence type="ECO:0000313" key="2">
    <source>
        <dbReference type="EMBL" id="EJU00405.1"/>
    </source>
</evidence>
<dbReference type="AlphaFoldDB" id="M5FXA9"/>
<evidence type="ECO:0000313" key="3">
    <source>
        <dbReference type="Proteomes" id="UP000030653"/>
    </source>
</evidence>
<feature type="compositionally biased region" description="Basic residues" evidence="1">
    <location>
        <begin position="17"/>
        <end position="38"/>
    </location>
</feature>
<proteinExistence type="predicted"/>
<protein>
    <submittedName>
        <fullName evidence="2">Uncharacterized protein</fullName>
    </submittedName>
</protein>
<evidence type="ECO:0000256" key="1">
    <source>
        <dbReference type="SAM" id="MobiDB-lite"/>
    </source>
</evidence>